<dbReference type="SUPFAM" id="SSF56563">
    <property type="entry name" value="Major capsid protein gp5"/>
    <property type="match status" value="1"/>
</dbReference>
<dbReference type="Pfam" id="PF05065">
    <property type="entry name" value="Phage_capsid"/>
    <property type="match status" value="1"/>
</dbReference>
<reference evidence="5" key="1">
    <citation type="journal article" date="2019" name="Int. J. Syst. Evol. Microbiol.">
        <title>The Global Catalogue of Microorganisms (GCM) 10K type strain sequencing project: providing services to taxonomists for standard genome sequencing and annotation.</title>
        <authorList>
            <consortium name="The Broad Institute Genomics Platform"/>
            <consortium name="The Broad Institute Genome Sequencing Center for Infectious Disease"/>
            <person name="Wu L."/>
            <person name="Ma J."/>
        </authorList>
    </citation>
    <scope>NUCLEOTIDE SEQUENCE [LARGE SCALE GENOMIC DNA]</scope>
    <source>
        <strain evidence="5">CCM 8925</strain>
    </source>
</reference>
<gene>
    <name evidence="4" type="ORF">ACFQZ7_06165</name>
</gene>
<feature type="domain" description="Phage capsid-like C-terminal" evidence="3">
    <location>
        <begin position="152"/>
        <end position="386"/>
    </location>
</feature>
<name>A0ABW3ED80_9LACO</name>
<evidence type="ECO:0000313" key="4">
    <source>
        <dbReference type="EMBL" id="MFD0897322.1"/>
    </source>
</evidence>
<proteinExistence type="predicted"/>
<comment type="subcellular location">
    <subcellularLocation>
        <location evidence="1">Virion</location>
    </subcellularLocation>
</comment>
<accession>A0ABW3ED80</accession>
<dbReference type="InterPro" id="IPR024455">
    <property type="entry name" value="Phage_capsid"/>
</dbReference>
<sequence length="400" mass="44004">MTLDEKIKALKAKLEGQRSKVTALQTEVRSLAEKAENEADFTAAKAKRSELDNLNKEIRMNEENLDLYKEALRGKTKPAAKRNKVEANKEQRHAINEYIRSKGKITEGVEIRDGEAVIPGEMLRDITPTTDGISSPDAKPVIPVAISYTPQRELQTSVDLKQFTNVFAATTASGQYPILKNTTATLTSVAELEKNPALAKPEFANVDWKIQTYRGAIPLSQESIDDAVVDLVGIVGENANQQKQNTTNGAVATVMKGFTAKSVNTLDDLKHINNVDLDPAYERVIVATQSFYNWLDTLKDGNGRYLLQDSIVSPSGKTVLNMPIFVIADTLFGVAGEAHAFIGDVKRAVIFANRSDVTVRWVDSEIYGQYLQVATRFDAKPADKKAGFFLTYTYAAAPKA</sequence>
<dbReference type="NCBIfam" id="TIGR01554">
    <property type="entry name" value="major_cap_HK97"/>
    <property type="match status" value="1"/>
</dbReference>
<protein>
    <submittedName>
        <fullName evidence="4">Phage major capsid protein</fullName>
    </submittedName>
</protein>
<feature type="coiled-coil region" evidence="2">
    <location>
        <begin position="7"/>
        <end position="71"/>
    </location>
</feature>
<dbReference type="EMBL" id="JBHTIO010000032">
    <property type="protein sequence ID" value="MFD0897322.1"/>
    <property type="molecule type" value="Genomic_DNA"/>
</dbReference>
<keyword evidence="2" id="KW-0175">Coiled coil</keyword>
<dbReference type="Proteomes" id="UP001597104">
    <property type="component" value="Unassembled WGS sequence"/>
</dbReference>
<dbReference type="RefSeq" id="WP_137637187.1">
    <property type="nucleotide sequence ID" value="NZ_BJDN01000006.1"/>
</dbReference>
<comment type="caution">
    <text evidence="4">The sequence shown here is derived from an EMBL/GenBank/DDBJ whole genome shotgun (WGS) entry which is preliminary data.</text>
</comment>
<keyword evidence="5" id="KW-1185">Reference proteome</keyword>
<dbReference type="InterPro" id="IPR054612">
    <property type="entry name" value="Phage_capsid-like_C"/>
</dbReference>
<organism evidence="4 5">
    <name type="scientific">Loigolactobacillus binensis</name>
    <dbReference type="NCBI Taxonomy" id="2559922"/>
    <lineage>
        <taxon>Bacteria</taxon>
        <taxon>Bacillati</taxon>
        <taxon>Bacillota</taxon>
        <taxon>Bacilli</taxon>
        <taxon>Lactobacillales</taxon>
        <taxon>Lactobacillaceae</taxon>
        <taxon>Loigolactobacillus</taxon>
    </lineage>
</organism>
<evidence type="ECO:0000313" key="5">
    <source>
        <dbReference type="Proteomes" id="UP001597104"/>
    </source>
</evidence>
<evidence type="ECO:0000256" key="2">
    <source>
        <dbReference type="SAM" id="Coils"/>
    </source>
</evidence>
<evidence type="ECO:0000259" key="3">
    <source>
        <dbReference type="Pfam" id="PF05065"/>
    </source>
</evidence>
<evidence type="ECO:0000256" key="1">
    <source>
        <dbReference type="ARBA" id="ARBA00004328"/>
    </source>
</evidence>